<dbReference type="EMBL" id="RRYP01002193">
    <property type="protein sequence ID" value="TNV85053.1"/>
    <property type="molecule type" value="Genomic_DNA"/>
</dbReference>
<name>A0A8J8T8C7_HALGN</name>
<organism evidence="2 3">
    <name type="scientific">Halteria grandinella</name>
    <dbReference type="NCBI Taxonomy" id="5974"/>
    <lineage>
        <taxon>Eukaryota</taxon>
        <taxon>Sar</taxon>
        <taxon>Alveolata</taxon>
        <taxon>Ciliophora</taxon>
        <taxon>Intramacronucleata</taxon>
        <taxon>Spirotrichea</taxon>
        <taxon>Stichotrichia</taxon>
        <taxon>Sporadotrichida</taxon>
        <taxon>Halteriidae</taxon>
        <taxon>Halteria</taxon>
    </lineage>
</organism>
<feature type="domain" description="CRAL-TRIO" evidence="1">
    <location>
        <begin position="138"/>
        <end position="302"/>
    </location>
</feature>
<reference evidence="2" key="1">
    <citation type="submission" date="2019-06" db="EMBL/GenBank/DDBJ databases">
        <authorList>
            <person name="Zheng W."/>
        </authorList>
    </citation>
    <scope>NUCLEOTIDE SEQUENCE</scope>
    <source>
        <strain evidence="2">QDHG01</strain>
    </source>
</reference>
<gene>
    <name evidence="2" type="ORF">FGO68_gene10252</name>
</gene>
<proteinExistence type="predicted"/>
<dbReference type="InterPro" id="IPR001251">
    <property type="entry name" value="CRAL-TRIO_dom"/>
</dbReference>
<dbReference type="PANTHER" id="PTHR46818:SF1">
    <property type="entry name" value="CHROMOSOME UNDETERMINED SCAFFOLD_125, WHOLE GENOME SHOTGUN SEQUENCE"/>
    <property type="match status" value="1"/>
</dbReference>
<protein>
    <recommendedName>
        <fullName evidence="1">CRAL-TRIO domain-containing protein</fullName>
    </recommendedName>
</protein>
<dbReference type="AlphaFoldDB" id="A0A8J8T8C7"/>
<dbReference type="InterPro" id="IPR036865">
    <property type="entry name" value="CRAL-TRIO_dom_sf"/>
</dbReference>
<comment type="caution">
    <text evidence="2">The sequence shown here is derived from an EMBL/GenBank/DDBJ whole genome shotgun (WGS) entry which is preliminary data.</text>
</comment>
<evidence type="ECO:0000313" key="3">
    <source>
        <dbReference type="Proteomes" id="UP000785679"/>
    </source>
</evidence>
<dbReference type="Proteomes" id="UP000785679">
    <property type="component" value="Unassembled WGS sequence"/>
</dbReference>
<evidence type="ECO:0000259" key="1">
    <source>
        <dbReference type="PROSITE" id="PS50191"/>
    </source>
</evidence>
<dbReference type="Gene3D" id="3.40.525.10">
    <property type="entry name" value="CRAL-TRIO lipid binding domain"/>
    <property type="match status" value="1"/>
</dbReference>
<keyword evidence="3" id="KW-1185">Reference proteome</keyword>
<sequence length="311" mass="35809">MVESTQDIYEKGVGTVPGENPAWAYPARPNQDAVEKFFTPEALAYVPTDMDIFITNSKGQQQRLIFHEPLPLKDSEKEYLASFRKYLKDNNLTIPQGYDTESRLVLRFLQGLAFNNENTHRVINEHSLWAAQAMPFKIDPVEDLITKGVVYSFKRDIGQRPVIIINVERLLNCKADLDQLVFLANFQIDWLIRNCLITGQIENWTVIIDFTNVGVTQIPQKTLQGMISAMSRNYRGRMYRLFAVHTAWLVRGLYKIVRPMLDEFTSSKINIYGSSDFEQDILKLVPAENLEQKYGGKCPNKVDNYFPPTMK</sequence>
<accession>A0A8J8T8C7</accession>
<dbReference type="PANTHER" id="PTHR46818">
    <property type="entry name" value="DOMAIN-CONTAINING PROTEIN, PUTATIVE-RELATED"/>
    <property type="match status" value="1"/>
</dbReference>
<dbReference type="SMART" id="SM00516">
    <property type="entry name" value="SEC14"/>
    <property type="match status" value="1"/>
</dbReference>
<dbReference type="Pfam" id="PF00650">
    <property type="entry name" value="CRAL_TRIO"/>
    <property type="match status" value="1"/>
</dbReference>
<evidence type="ECO:0000313" key="2">
    <source>
        <dbReference type="EMBL" id="TNV85053.1"/>
    </source>
</evidence>
<dbReference type="OrthoDB" id="75724at2759"/>
<dbReference type="PROSITE" id="PS50191">
    <property type="entry name" value="CRAL_TRIO"/>
    <property type="match status" value="1"/>
</dbReference>
<dbReference type="CDD" id="cd00170">
    <property type="entry name" value="SEC14"/>
    <property type="match status" value="1"/>
</dbReference>
<dbReference type="SUPFAM" id="SSF52087">
    <property type="entry name" value="CRAL/TRIO domain"/>
    <property type="match status" value="1"/>
</dbReference>